<keyword evidence="3" id="KW-1185">Reference proteome</keyword>
<dbReference type="STRING" id="980251.GCA_001642875_01143"/>
<dbReference type="KEGG" id="mff:MFFC18_44260"/>
<name>A0A5B9PIJ2_9BACT</name>
<evidence type="ECO:0000313" key="3">
    <source>
        <dbReference type="Proteomes" id="UP000322214"/>
    </source>
</evidence>
<feature type="chain" id="PRO_5022812513" evidence="1">
    <location>
        <begin position="29"/>
        <end position="266"/>
    </location>
</feature>
<evidence type="ECO:0000313" key="2">
    <source>
        <dbReference type="EMBL" id="QEG24506.1"/>
    </source>
</evidence>
<dbReference type="RefSeq" id="WP_148619021.1">
    <property type="nucleotide sequence ID" value="NZ_CP042912.1"/>
</dbReference>
<proteinExistence type="predicted"/>
<dbReference type="AlphaFoldDB" id="A0A5B9PIJ2"/>
<dbReference type="Proteomes" id="UP000322214">
    <property type="component" value="Chromosome"/>
</dbReference>
<keyword evidence="1" id="KW-0732">Signal</keyword>
<sequence precursor="true">MASRFGKFGVVTATVFAFALSFAMTAQAQRPHHLMRGNMIPGQASQIRLMASPSNAGQIQPVKVIAPDGVELSFASEGSFVVTSQSDYTVGMQLGSLYRFRITGVDVATSYELYPSIELLDLLHPPKGLENDFPVPIVISGADIREVNAGRLVTKVIYLEDPEVALPRGGDKSEQPYFDISATEDPIRAAEGLGRPMAILRIGSRVPTSEELMNSTSNAFNSSTPATTVETFQPGLRVNPKYQTPVFPTSNQPPVVVPEAVRGQQN</sequence>
<gene>
    <name evidence="2" type="ORF">MFFC18_44260</name>
</gene>
<dbReference type="OrthoDB" id="278943at2"/>
<feature type="signal peptide" evidence="1">
    <location>
        <begin position="1"/>
        <end position="28"/>
    </location>
</feature>
<organism evidence="2 3">
    <name type="scientific">Mariniblastus fucicola</name>
    <dbReference type="NCBI Taxonomy" id="980251"/>
    <lineage>
        <taxon>Bacteria</taxon>
        <taxon>Pseudomonadati</taxon>
        <taxon>Planctomycetota</taxon>
        <taxon>Planctomycetia</taxon>
        <taxon>Pirellulales</taxon>
        <taxon>Pirellulaceae</taxon>
        <taxon>Mariniblastus</taxon>
    </lineage>
</organism>
<reference evidence="2 3" key="1">
    <citation type="submission" date="2019-08" db="EMBL/GenBank/DDBJ databases">
        <title>Deep-cultivation of Planctomycetes and their phenomic and genomic characterization uncovers novel biology.</title>
        <authorList>
            <person name="Wiegand S."/>
            <person name="Jogler M."/>
            <person name="Boedeker C."/>
            <person name="Pinto D."/>
            <person name="Vollmers J."/>
            <person name="Rivas-Marin E."/>
            <person name="Kohn T."/>
            <person name="Peeters S.H."/>
            <person name="Heuer A."/>
            <person name="Rast P."/>
            <person name="Oberbeckmann S."/>
            <person name="Bunk B."/>
            <person name="Jeske O."/>
            <person name="Meyerdierks A."/>
            <person name="Storesund J.E."/>
            <person name="Kallscheuer N."/>
            <person name="Luecker S."/>
            <person name="Lage O.M."/>
            <person name="Pohl T."/>
            <person name="Merkel B.J."/>
            <person name="Hornburger P."/>
            <person name="Mueller R.-W."/>
            <person name="Bruemmer F."/>
            <person name="Labrenz M."/>
            <person name="Spormann A.M."/>
            <person name="Op den Camp H."/>
            <person name="Overmann J."/>
            <person name="Amann R."/>
            <person name="Jetten M.S.M."/>
            <person name="Mascher T."/>
            <person name="Medema M.H."/>
            <person name="Devos D.P."/>
            <person name="Kaster A.-K."/>
            <person name="Ovreas L."/>
            <person name="Rohde M."/>
            <person name="Galperin M.Y."/>
            <person name="Jogler C."/>
        </authorList>
    </citation>
    <scope>NUCLEOTIDE SEQUENCE [LARGE SCALE GENOMIC DNA]</scope>
    <source>
        <strain evidence="2 3">FC18</strain>
    </source>
</reference>
<evidence type="ECO:0000256" key="1">
    <source>
        <dbReference type="SAM" id="SignalP"/>
    </source>
</evidence>
<dbReference type="EMBL" id="CP042912">
    <property type="protein sequence ID" value="QEG24506.1"/>
    <property type="molecule type" value="Genomic_DNA"/>
</dbReference>
<accession>A0A5B9PIJ2</accession>
<protein>
    <submittedName>
        <fullName evidence="2">Uncharacterized protein</fullName>
    </submittedName>
</protein>